<evidence type="ECO:0000313" key="3">
    <source>
        <dbReference type="EMBL" id="SHK81253.1"/>
    </source>
</evidence>
<dbReference type="SUPFAM" id="SSF52833">
    <property type="entry name" value="Thioredoxin-like"/>
    <property type="match status" value="1"/>
</dbReference>
<dbReference type="AlphaFoldDB" id="A0A1M6VIB2"/>
<dbReference type="STRING" id="1419482.SAMN05444266_101222"/>
<evidence type="ECO:0000259" key="2">
    <source>
        <dbReference type="PROSITE" id="PS51352"/>
    </source>
</evidence>
<feature type="chain" id="PRO_5013178298" evidence="1">
    <location>
        <begin position="21"/>
        <end position="387"/>
    </location>
</feature>
<keyword evidence="4" id="KW-1185">Reference proteome</keyword>
<evidence type="ECO:0000313" key="4">
    <source>
        <dbReference type="Proteomes" id="UP000184420"/>
    </source>
</evidence>
<feature type="signal peptide" evidence="1">
    <location>
        <begin position="1"/>
        <end position="20"/>
    </location>
</feature>
<proteinExistence type="predicted"/>
<keyword evidence="1" id="KW-0732">Signal</keyword>
<dbReference type="InterPro" id="IPR013766">
    <property type="entry name" value="Thioredoxin_domain"/>
</dbReference>
<name>A0A1M6VIB2_9BACT</name>
<protein>
    <submittedName>
        <fullName evidence="3">Thioredoxin-like</fullName>
    </submittedName>
</protein>
<dbReference type="Gene3D" id="3.40.30.10">
    <property type="entry name" value="Glutaredoxin"/>
    <property type="match status" value="1"/>
</dbReference>
<dbReference type="InterPro" id="IPR036249">
    <property type="entry name" value="Thioredoxin-like_sf"/>
</dbReference>
<dbReference type="EMBL" id="FRBL01000001">
    <property type="protein sequence ID" value="SHK81253.1"/>
    <property type="molecule type" value="Genomic_DNA"/>
</dbReference>
<organism evidence="3 4">
    <name type="scientific">Chitinophaga jiangningensis</name>
    <dbReference type="NCBI Taxonomy" id="1419482"/>
    <lineage>
        <taxon>Bacteria</taxon>
        <taxon>Pseudomonadati</taxon>
        <taxon>Bacteroidota</taxon>
        <taxon>Chitinophagia</taxon>
        <taxon>Chitinophagales</taxon>
        <taxon>Chitinophagaceae</taxon>
        <taxon>Chitinophaga</taxon>
    </lineage>
</organism>
<feature type="domain" description="Thioredoxin" evidence="2">
    <location>
        <begin position="8"/>
        <end position="137"/>
    </location>
</feature>
<dbReference type="PROSITE" id="PS51352">
    <property type="entry name" value="THIOREDOXIN_2"/>
    <property type="match status" value="1"/>
</dbReference>
<sequence>MKKTFQTLLLAGLLPLATFAQDSTQFIKAGWTELLAKAKKEQKPIFVDTYFEGCHACKEMEVKVFPGKEVRAYMEQNFINTGFDVFKEDFGFDLCSRYLLHGFPTYLIISPEGKLVNVGIGYNDADRFLNFLKETTARYKNGKYFYGYATNVKKEGPAWYQGLFNKKREYPKDSVLQEFLAKQKDKTAELTVKAMALVKELPADYKDYYMKNRVKYQEMYGPDMNSSILARVIGADMKELAGVAYEPAAFEAFLKKHEAEYKPGGDWDSVKAEFATRYILRQSKNVKAYLEWTVANRDMNSNNLRMVNFYNGQDIAKDPALKDLYLQWAKIAVNEKASLELLNSAAHVVGDLDKAAAKQYLTWAVAKAEMMNLTDMVTRINAKIASL</sequence>
<gene>
    <name evidence="3" type="ORF">SAMN05444266_101222</name>
</gene>
<dbReference type="Proteomes" id="UP000184420">
    <property type="component" value="Unassembled WGS sequence"/>
</dbReference>
<reference evidence="3 4" key="1">
    <citation type="submission" date="2016-11" db="EMBL/GenBank/DDBJ databases">
        <authorList>
            <person name="Jaros S."/>
            <person name="Januszkiewicz K."/>
            <person name="Wedrychowicz H."/>
        </authorList>
    </citation>
    <scope>NUCLEOTIDE SEQUENCE [LARGE SCALE GENOMIC DNA]</scope>
    <source>
        <strain evidence="3 4">DSM 27406</strain>
    </source>
</reference>
<evidence type="ECO:0000256" key="1">
    <source>
        <dbReference type="SAM" id="SignalP"/>
    </source>
</evidence>
<dbReference type="Pfam" id="PF13899">
    <property type="entry name" value="Thioredoxin_7"/>
    <property type="match status" value="1"/>
</dbReference>
<accession>A0A1M6VIB2</accession>